<protein>
    <submittedName>
        <fullName evidence="1">Uncharacterized protein</fullName>
    </submittedName>
</protein>
<keyword evidence="2" id="KW-1185">Reference proteome</keyword>
<proteinExistence type="predicted"/>
<dbReference type="EMBL" id="FNWO01000008">
    <property type="protein sequence ID" value="SEH40637.1"/>
    <property type="molecule type" value="Genomic_DNA"/>
</dbReference>
<reference evidence="2" key="1">
    <citation type="submission" date="2016-10" db="EMBL/GenBank/DDBJ databases">
        <authorList>
            <person name="Varghese N."/>
            <person name="Submissions S."/>
        </authorList>
    </citation>
    <scope>NUCLEOTIDE SEQUENCE [LARGE SCALE GENOMIC DNA]</scope>
    <source>
        <strain evidence="2">DSM 13234</strain>
    </source>
</reference>
<dbReference type="OrthoDB" id="8449787at2"/>
<dbReference type="Proteomes" id="UP000182983">
    <property type="component" value="Unassembled WGS sequence"/>
</dbReference>
<evidence type="ECO:0000313" key="1">
    <source>
        <dbReference type="EMBL" id="SEH40637.1"/>
    </source>
</evidence>
<gene>
    <name evidence="1" type="ORF">SAMN04244559_02150</name>
</gene>
<evidence type="ECO:0000313" key="2">
    <source>
        <dbReference type="Proteomes" id="UP000182983"/>
    </source>
</evidence>
<dbReference type="Pfam" id="PF22295">
    <property type="entry name" value="DUF6967"/>
    <property type="match status" value="1"/>
</dbReference>
<dbReference type="RefSeq" id="WP_074768403.1">
    <property type="nucleotide sequence ID" value="NZ_FNWO01000008.1"/>
</dbReference>
<dbReference type="InterPro" id="IPR054240">
    <property type="entry name" value="DUF6967"/>
</dbReference>
<sequence length="80" mass="8675">MSNDETGEATATEVGRLLAPWGKEVVVQSLIYDSGMHLARLRIREGHRFTLLDLDSATAAALSETLRTAFAQPGAEAHHD</sequence>
<dbReference type="AlphaFoldDB" id="A0A1H6HX35"/>
<accession>A0A1H6HX35</accession>
<name>A0A1H6HX35_MAGFU</name>
<organism evidence="1 2">
    <name type="scientific">Magnetospirillum fulvum</name>
    <name type="common">Rhodospirillum fulvum</name>
    <dbReference type="NCBI Taxonomy" id="1082"/>
    <lineage>
        <taxon>Bacteria</taxon>
        <taxon>Pseudomonadati</taxon>
        <taxon>Pseudomonadota</taxon>
        <taxon>Alphaproteobacteria</taxon>
        <taxon>Rhodospirillales</taxon>
        <taxon>Rhodospirillaceae</taxon>
        <taxon>Magnetospirillum</taxon>
    </lineage>
</organism>